<sequence length="310" mass="32470">MRLSLLSSTLCLGTALASRCKPSYPLSASHVATTTRPVEPSTSTSISVPSSLEAVSYDTTATRASTSTTEIMSSSAESVEPSESTTSVAAVSSTEVLSSTVVISSTEAAVSSLTTIITEVLPSTTSASTSADATTTSTPAQPTNITGFCLKLSSTTPQLQNLIMTSGSPVSNHLVQPVGVPNFSLFNIDTRTGVLTMNNTNPGFVVMAPPPFSSQTMRVLRHYPPTGDETGEASAPLICNDPSGRYTSGSVFSCSATSVFEPVTSVFNTFRTSTLAGVFAMQLFREDQGGAFRFVYQLAMFFGDECTTRM</sequence>
<dbReference type="OrthoDB" id="4587978at2759"/>
<reference evidence="3" key="1">
    <citation type="journal article" date="2021" name="Nat. Commun.">
        <title>Genetic determinants of endophytism in the Arabidopsis root mycobiome.</title>
        <authorList>
            <person name="Mesny F."/>
            <person name="Miyauchi S."/>
            <person name="Thiergart T."/>
            <person name="Pickel B."/>
            <person name="Atanasova L."/>
            <person name="Karlsson M."/>
            <person name="Huettel B."/>
            <person name="Barry K.W."/>
            <person name="Haridas S."/>
            <person name="Chen C."/>
            <person name="Bauer D."/>
            <person name="Andreopoulos W."/>
            <person name="Pangilinan J."/>
            <person name="LaButti K."/>
            <person name="Riley R."/>
            <person name="Lipzen A."/>
            <person name="Clum A."/>
            <person name="Drula E."/>
            <person name="Henrissat B."/>
            <person name="Kohler A."/>
            <person name="Grigoriev I.V."/>
            <person name="Martin F.M."/>
            <person name="Hacquard S."/>
        </authorList>
    </citation>
    <scope>NUCLEOTIDE SEQUENCE</scope>
    <source>
        <strain evidence="3">MPI-SDFR-AT-0117</strain>
    </source>
</reference>
<dbReference type="AlphaFoldDB" id="A0A9P9A3E3"/>
<dbReference type="Proteomes" id="UP000770015">
    <property type="component" value="Unassembled WGS sequence"/>
</dbReference>
<proteinExistence type="predicted"/>
<name>A0A9P9A3E3_9PEZI</name>
<feature type="region of interest" description="Disordered" evidence="1">
    <location>
        <begin position="58"/>
        <end position="83"/>
    </location>
</feature>
<keyword evidence="2" id="KW-0732">Signal</keyword>
<dbReference type="EMBL" id="JAGSXJ010000045">
    <property type="protein sequence ID" value="KAH6662639.1"/>
    <property type="molecule type" value="Genomic_DNA"/>
</dbReference>
<protein>
    <submittedName>
        <fullName evidence="3">Uncharacterized protein</fullName>
    </submittedName>
</protein>
<evidence type="ECO:0000256" key="1">
    <source>
        <dbReference type="SAM" id="MobiDB-lite"/>
    </source>
</evidence>
<feature type="chain" id="PRO_5040502569" evidence="2">
    <location>
        <begin position="18"/>
        <end position="310"/>
    </location>
</feature>
<feature type="signal peptide" evidence="2">
    <location>
        <begin position="1"/>
        <end position="17"/>
    </location>
</feature>
<feature type="compositionally biased region" description="Low complexity" evidence="1">
    <location>
        <begin position="59"/>
        <end position="83"/>
    </location>
</feature>
<evidence type="ECO:0000256" key="2">
    <source>
        <dbReference type="SAM" id="SignalP"/>
    </source>
</evidence>
<organism evidence="3 4">
    <name type="scientific">Plectosphaerella plurivora</name>
    <dbReference type="NCBI Taxonomy" id="936078"/>
    <lineage>
        <taxon>Eukaryota</taxon>
        <taxon>Fungi</taxon>
        <taxon>Dikarya</taxon>
        <taxon>Ascomycota</taxon>
        <taxon>Pezizomycotina</taxon>
        <taxon>Sordariomycetes</taxon>
        <taxon>Hypocreomycetidae</taxon>
        <taxon>Glomerellales</taxon>
        <taxon>Plectosphaerellaceae</taxon>
        <taxon>Plectosphaerella</taxon>
    </lineage>
</organism>
<gene>
    <name evidence="3" type="ORF">F5X68DRAFT_279840</name>
</gene>
<evidence type="ECO:0000313" key="3">
    <source>
        <dbReference type="EMBL" id="KAH6662639.1"/>
    </source>
</evidence>
<evidence type="ECO:0000313" key="4">
    <source>
        <dbReference type="Proteomes" id="UP000770015"/>
    </source>
</evidence>
<comment type="caution">
    <text evidence="3">The sequence shown here is derived from an EMBL/GenBank/DDBJ whole genome shotgun (WGS) entry which is preliminary data.</text>
</comment>
<accession>A0A9P9A3E3</accession>
<keyword evidence="4" id="KW-1185">Reference proteome</keyword>